<dbReference type="CDD" id="cd20336">
    <property type="entry name" value="Rcat_RBR"/>
    <property type="match status" value="1"/>
</dbReference>
<accession>A0A8R1ULR5</accession>
<name>A0A2A6BMK8_PRIPA</name>
<dbReference type="Proteomes" id="UP000005239">
    <property type="component" value="Unassembled WGS sequence"/>
</dbReference>
<reference evidence="2" key="1">
    <citation type="journal article" date="2008" name="Nat. Genet.">
        <title>The Pristionchus pacificus genome provides a unique perspective on nematode lifestyle and parasitism.</title>
        <authorList>
            <person name="Dieterich C."/>
            <person name="Clifton S.W."/>
            <person name="Schuster L.N."/>
            <person name="Chinwalla A."/>
            <person name="Delehaunty K."/>
            <person name="Dinkelacker I."/>
            <person name="Fulton L."/>
            <person name="Fulton R."/>
            <person name="Godfrey J."/>
            <person name="Minx P."/>
            <person name="Mitreva M."/>
            <person name="Roeseler W."/>
            <person name="Tian H."/>
            <person name="Witte H."/>
            <person name="Yang S.P."/>
            <person name="Wilson R.K."/>
            <person name="Sommer R.J."/>
        </authorList>
    </citation>
    <scope>NUCLEOTIDE SEQUENCE [LARGE SCALE GENOMIC DNA]</scope>
    <source>
        <strain evidence="2">PS312</strain>
    </source>
</reference>
<dbReference type="EnsemblMetazoa" id="PPA33648.1">
    <property type="protein sequence ID" value="PPA33648.1"/>
    <property type="gene ID" value="WBGene00272017"/>
</dbReference>
<dbReference type="Pfam" id="PF22191">
    <property type="entry name" value="IBR_1"/>
    <property type="match status" value="1"/>
</dbReference>
<proteinExistence type="predicted"/>
<dbReference type="SUPFAM" id="SSF57850">
    <property type="entry name" value="RING/U-box"/>
    <property type="match status" value="1"/>
</dbReference>
<gene>
    <name evidence="1" type="primary">WBGene00272017</name>
</gene>
<organism evidence="1 2">
    <name type="scientific">Pristionchus pacificus</name>
    <name type="common">Parasitic nematode worm</name>
    <dbReference type="NCBI Taxonomy" id="54126"/>
    <lineage>
        <taxon>Eukaryota</taxon>
        <taxon>Metazoa</taxon>
        <taxon>Ecdysozoa</taxon>
        <taxon>Nematoda</taxon>
        <taxon>Chromadorea</taxon>
        <taxon>Rhabditida</taxon>
        <taxon>Rhabditina</taxon>
        <taxon>Diplogasteromorpha</taxon>
        <taxon>Diplogasteroidea</taxon>
        <taxon>Neodiplogasteridae</taxon>
        <taxon>Pristionchus</taxon>
    </lineage>
</organism>
<reference evidence="1" key="2">
    <citation type="submission" date="2022-06" db="UniProtKB">
        <authorList>
            <consortium name="EnsemblMetazoa"/>
        </authorList>
    </citation>
    <scope>IDENTIFICATION</scope>
    <source>
        <strain evidence="1">PS312</strain>
    </source>
</reference>
<keyword evidence="2" id="KW-1185">Reference proteome</keyword>
<sequence>MFQKLQSRVVGAPRGQVLRGAQSGIHPEKGWGKIVRFPKFGQILCATSEMRSEKYRNLVTVENALSEGAVGVLQRCPDCNIPFEKNGGCNTMHCTKCNNSFPYAGPKVMSAAQRAVILQQAMAEAAGDASVIEELNKIE</sequence>
<dbReference type="AlphaFoldDB" id="A0A2A6BMK8"/>
<accession>A0A2A6BMK8</accession>
<evidence type="ECO:0000313" key="2">
    <source>
        <dbReference type="Proteomes" id="UP000005239"/>
    </source>
</evidence>
<protein>
    <submittedName>
        <fullName evidence="1">IBR domain-containing protein</fullName>
    </submittedName>
</protein>
<evidence type="ECO:0000313" key="1">
    <source>
        <dbReference type="EnsemblMetazoa" id="PPA33648.1"/>
    </source>
</evidence>
<dbReference type="Gene3D" id="1.20.120.1750">
    <property type="match status" value="1"/>
</dbReference>
<dbReference type="OrthoDB" id="1431934at2759"/>